<evidence type="ECO:0000313" key="12">
    <source>
        <dbReference type="Proteomes" id="UP000621500"/>
    </source>
</evidence>
<keyword evidence="6 10" id="KW-0812">Transmembrane</keyword>
<sequence>MQTHTPTEARPRRIGPFLSAFGSGVGLLFRGLAVYGRSPMLVLLGIVPAVISGALYLAGLGTLIYFSDDLAALITPFADDWSNVARQTLRLIAGLALLGLGGLLGVLTFTAITLVIGDPFYEKISERVEERYGGVPDEVELPWWRSLRRSIADAARLLVRSVLFGVPLFVAGFVPVLGQFVVPVIAAMVGGWFLAMGMVGVPFQRRGLRLPDRQRALRAHRPLTLGFGVAVFLCFLIPLGAVLLTPAAIAGATLLARRTLGQSIDHPDQTAVPAPEAS</sequence>
<name>A0ABQ4ENX4_9ACTN</name>
<proteinExistence type="predicted"/>
<evidence type="ECO:0000256" key="10">
    <source>
        <dbReference type="SAM" id="Phobius"/>
    </source>
</evidence>
<dbReference type="Pfam" id="PF07264">
    <property type="entry name" value="EI24"/>
    <property type="match status" value="1"/>
</dbReference>
<keyword evidence="8" id="KW-0764">Sulfate transport</keyword>
<dbReference type="InterPro" id="IPR050480">
    <property type="entry name" value="CysZ-like"/>
</dbReference>
<feature type="transmembrane region" description="Helical" evidence="10">
    <location>
        <begin position="157"/>
        <end position="174"/>
    </location>
</feature>
<evidence type="ECO:0000256" key="9">
    <source>
        <dbReference type="ARBA" id="ARBA00023136"/>
    </source>
</evidence>
<evidence type="ECO:0000313" key="11">
    <source>
        <dbReference type="EMBL" id="GIG96356.1"/>
    </source>
</evidence>
<keyword evidence="4" id="KW-0997">Cell inner membrane</keyword>
<accession>A0ABQ4ENX4</accession>
<dbReference type="PANTHER" id="PTHR37468:SF1">
    <property type="entry name" value="SULFATE TRANSPORTER CYSZ"/>
    <property type="match status" value="1"/>
</dbReference>
<evidence type="ECO:0000256" key="2">
    <source>
        <dbReference type="ARBA" id="ARBA00022448"/>
    </source>
</evidence>
<gene>
    <name evidence="11" type="ORF">Pma05_29290</name>
</gene>
<reference evidence="11 12" key="1">
    <citation type="submission" date="2021-01" db="EMBL/GenBank/DDBJ databases">
        <title>Whole genome shotgun sequence of Plantactinospora mayteni NBRC 109088.</title>
        <authorList>
            <person name="Komaki H."/>
            <person name="Tamura T."/>
        </authorList>
    </citation>
    <scope>NUCLEOTIDE SEQUENCE [LARGE SCALE GENOMIC DNA]</scope>
    <source>
        <strain evidence="11 12">NBRC 109088</strain>
    </source>
</reference>
<evidence type="ECO:0000256" key="3">
    <source>
        <dbReference type="ARBA" id="ARBA00022475"/>
    </source>
</evidence>
<comment type="caution">
    <text evidence="11">The sequence shown here is derived from an EMBL/GenBank/DDBJ whole genome shotgun (WGS) entry which is preliminary data.</text>
</comment>
<evidence type="ECO:0000256" key="5">
    <source>
        <dbReference type="ARBA" id="ARBA00022605"/>
    </source>
</evidence>
<evidence type="ECO:0000256" key="7">
    <source>
        <dbReference type="ARBA" id="ARBA00022989"/>
    </source>
</evidence>
<evidence type="ECO:0000256" key="8">
    <source>
        <dbReference type="ARBA" id="ARBA00023032"/>
    </source>
</evidence>
<comment type="subcellular location">
    <subcellularLocation>
        <location evidence="1">Membrane</location>
        <topology evidence="1">Multi-pass membrane protein</topology>
    </subcellularLocation>
</comment>
<dbReference type="RefSeq" id="WP_372441474.1">
    <property type="nucleotide sequence ID" value="NZ_BAAAZQ010000004.1"/>
</dbReference>
<evidence type="ECO:0000256" key="4">
    <source>
        <dbReference type="ARBA" id="ARBA00022519"/>
    </source>
</evidence>
<keyword evidence="7 10" id="KW-1133">Transmembrane helix</keyword>
<keyword evidence="9 10" id="KW-0472">Membrane</keyword>
<feature type="transmembrane region" description="Helical" evidence="10">
    <location>
        <begin position="40"/>
        <end position="66"/>
    </location>
</feature>
<protein>
    <submittedName>
        <fullName evidence="11">Membrane protein</fullName>
    </submittedName>
</protein>
<keyword evidence="12" id="KW-1185">Reference proteome</keyword>
<feature type="transmembrane region" description="Helical" evidence="10">
    <location>
        <begin position="14"/>
        <end position="33"/>
    </location>
</feature>
<evidence type="ECO:0000256" key="6">
    <source>
        <dbReference type="ARBA" id="ARBA00022692"/>
    </source>
</evidence>
<feature type="transmembrane region" description="Helical" evidence="10">
    <location>
        <begin position="180"/>
        <end position="203"/>
    </location>
</feature>
<dbReference type="Proteomes" id="UP000621500">
    <property type="component" value="Unassembled WGS sequence"/>
</dbReference>
<keyword evidence="5" id="KW-0028">Amino-acid biosynthesis</keyword>
<feature type="transmembrane region" description="Helical" evidence="10">
    <location>
        <begin position="223"/>
        <end position="249"/>
    </location>
</feature>
<dbReference type="EMBL" id="BONX01000018">
    <property type="protein sequence ID" value="GIG96356.1"/>
    <property type="molecule type" value="Genomic_DNA"/>
</dbReference>
<keyword evidence="2" id="KW-0813">Transport</keyword>
<keyword evidence="3" id="KW-1003">Cell membrane</keyword>
<feature type="transmembrane region" description="Helical" evidence="10">
    <location>
        <begin position="91"/>
        <end position="117"/>
    </location>
</feature>
<dbReference type="InterPro" id="IPR059112">
    <property type="entry name" value="CysZ/EI24"/>
</dbReference>
<evidence type="ECO:0000256" key="1">
    <source>
        <dbReference type="ARBA" id="ARBA00004141"/>
    </source>
</evidence>
<organism evidence="11 12">
    <name type="scientific">Plantactinospora mayteni</name>
    <dbReference type="NCBI Taxonomy" id="566021"/>
    <lineage>
        <taxon>Bacteria</taxon>
        <taxon>Bacillati</taxon>
        <taxon>Actinomycetota</taxon>
        <taxon>Actinomycetes</taxon>
        <taxon>Micromonosporales</taxon>
        <taxon>Micromonosporaceae</taxon>
        <taxon>Plantactinospora</taxon>
    </lineage>
</organism>
<dbReference type="PANTHER" id="PTHR37468">
    <property type="entry name" value="SULFATE TRANSPORTER CYSZ"/>
    <property type="match status" value="1"/>
</dbReference>